<name>A0A5B7G0L4_PORTR</name>
<organism evidence="1 2">
    <name type="scientific">Portunus trituberculatus</name>
    <name type="common">Swimming crab</name>
    <name type="synonym">Neptunus trituberculatus</name>
    <dbReference type="NCBI Taxonomy" id="210409"/>
    <lineage>
        <taxon>Eukaryota</taxon>
        <taxon>Metazoa</taxon>
        <taxon>Ecdysozoa</taxon>
        <taxon>Arthropoda</taxon>
        <taxon>Crustacea</taxon>
        <taxon>Multicrustacea</taxon>
        <taxon>Malacostraca</taxon>
        <taxon>Eumalacostraca</taxon>
        <taxon>Eucarida</taxon>
        <taxon>Decapoda</taxon>
        <taxon>Pleocyemata</taxon>
        <taxon>Brachyura</taxon>
        <taxon>Eubrachyura</taxon>
        <taxon>Portunoidea</taxon>
        <taxon>Portunidae</taxon>
        <taxon>Portuninae</taxon>
        <taxon>Portunus</taxon>
    </lineage>
</organism>
<evidence type="ECO:0000313" key="2">
    <source>
        <dbReference type="Proteomes" id="UP000324222"/>
    </source>
</evidence>
<dbReference type="AlphaFoldDB" id="A0A5B7G0L4"/>
<evidence type="ECO:0000313" key="1">
    <source>
        <dbReference type="EMBL" id="MPC51065.1"/>
    </source>
</evidence>
<gene>
    <name evidence="1" type="ORF">E2C01_044902</name>
</gene>
<dbReference type="Proteomes" id="UP000324222">
    <property type="component" value="Unassembled WGS sequence"/>
</dbReference>
<sequence length="135" mass="14718">MAIAVTLFTLFPSFRRNLQVHGLGCSNHGDGKQHVIANLHRLSVANLTAVDNVLPHGREQHLGCLKLLLLSSDHEGESSTFGCIDAARHRGIHEDGSFLARQACHLLGHSGVDGAAVQDECARLYRPVERDTHLL</sequence>
<comment type="caution">
    <text evidence="1">The sequence shown here is derived from an EMBL/GenBank/DDBJ whole genome shotgun (WGS) entry which is preliminary data.</text>
</comment>
<keyword evidence="2" id="KW-1185">Reference proteome</keyword>
<accession>A0A5B7G0L4</accession>
<reference evidence="1 2" key="1">
    <citation type="submission" date="2019-05" db="EMBL/GenBank/DDBJ databases">
        <title>Another draft genome of Portunus trituberculatus and its Hox gene families provides insights of decapod evolution.</title>
        <authorList>
            <person name="Jeong J.-H."/>
            <person name="Song I."/>
            <person name="Kim S."/>
            <person name="Choi T."/>
            <person name="Kim D."/>
            <person name="Ryu S."/>
            <person name="Kim W."/>
        </authorList>
    </citation>
    <scope>NUCLEOTIDE SEQUENCE [LARGE SCALE GENOMIC DNA]</scope>
    <source>
        <tissue evidence="1">Muscle</tissue>
    </source>
</reference>
<proteinExistence type="predicted"/>
<dbReference type="EMBL" id="VSRR010009923">
    <property type="protein sequence ID" value="MPC51065.1"/>
    <property type="molecule type" value="Genomic_DNA"/>
</dbReference>
<protein>
    <submittedName>
        <fullName evidence="1">Uncharacterized protein</fullName>
    </submittedName>
</protein>